<evidence type="ECO:0000313" key="2">
    <source>
        <dbReference type="Proteomes" id="UP000028990"/>
    </source>
</evidence>
<proteinExistence type="predicted"/>
<dbReference type="EMBL" id="KN125568">
    <property type="protein sequence ID" value="KFO18052.1"/>
    <property type="molecule type" value="Genomic_DNA"/>
</dbReference>
<evidence type="ECO:0000313" key="1">
    <source>
        <dbReference type="EMBL" id="KFO18052.1"/>
    </source>
</evidence>
<organism evidence="1 2">
    <name type="scientific">Fukomys damarensis</name>
    <name type="common">Damaraland mole rat</name>
    <name type="synonym">Cryptomys damarensis</name>
    <dbReference type="NCBI Taxonomy" id="885580"/>
    <lineage>
        <taxon>Eukaryota</taxon>
        <taxon>Metazoa</taxon>
        <taxon>Chordata</taxon>
        <taxon>Craniata</taxon>
        <taxon>Vertebrata</taxon>
        <taxon>Euteleostomi</taxon>
        <taxon>Mammalia</taxon>
        <taxon>Eutheria</taxon>
        <taxon>Euarchontoglires</taxon>
        <taxon>Glires</taxon>
        <taxon>Rodentia</taxon>
        <taxon>Hystricomorpha</taxon>
        <taxon>Bathyergidae</taxon>
        <taxon>Fukomys</taxon>
    </lineage>
</organism>
<sequence>MKSDALTWEQMFSQLSDPGEAMAMMSDETQAQVTPEFLELCRQDLEAESIPGLSMTLGTHSAKANVEK</sequence>
<keyword evidence="2" id="KW-1185">Reference proteome</keyword>
<dbReference type="AlphaFoldDB" id="A0A091CK59"/>
<dbReference type="Proteomes" id="UP000028990">
    <property type="component" value="Unassembled WGS sequence"/>
</dbReference>
<accession>A0A091CK59</accession>
<protein>
    <submittedName>
        <fullName evidence="1">Uncharacterized protein</fullName>
    </submittedName>
</protein>
<gene>
    <name evidence="1" type="ORF">H920_20565</name>
</gene>
<name>A0A091CK59_FUKDA</name>
<reference evidence="1 2" key="1">
    <citation type="submission" date="2013-11" db="EMBL/GenBank/DDBJ databases">
        <title>The Damaraland mole rat (Fukomys damarensis) genome and evolution of African mole rats.</title>
        <authorList>
            <person name="Gladyshev V.N."/>
            <person name="Fang X."/>
        </authorList>
    </citation>
    <scope>NUCLEOTIDE SEQUENCE [LARGE SCALE GENOMIC DNA]</scope>
    <source>
        <tissue evidence="1">Liver</tissue>
    </source>
</reference>